<evidence type="ECO:0000313" key="5">
    <source>
        <dbReference type="EMBL" id="SFG51012.1"/>
    </source>
</evidence>
<dbReference type="SMART" id="SM00487">
    <property type="entry name" value="DEXDc"/>
    <property type="match status" value="1"/>
</dbReference>
<dbReference type="AlphaFoldDB" id="A0A1I2SDT6"/>
<sequence length="1013" mass="107980">MVSAAGASLREVTQVPDTAGLEAVFVPADPPRAGVLALWSPGGADRADRAPSTSGGSDESTHDVEVVLPAGSRVRRTRVPARLVPVPEALALLCGPQASANATASYRAWASAALAGVGLVARGRLRPAASPQGYGAWRAGPLDPGDRAWLAKLVAAMPPAAHALPVPGSRPLRMSGASTLVQAFWDAIADTLARDPEDPIEPAESAEPARSAKPNRSATSNGSAEPKPSALTPFSAFAPTELTEPVATWLAEDEAATESDPPGAKLVLRIQPPEIEPPDVEPADVDPPVEEQPGDRSPDEENHPADGATAPTPPFRGVLQLRSAVDPSLLVDVADLWAAPAAVLARLGSQAETDLLLGLRRGARAWPPLGAALTAATPAAIDLADTDVEDLLTRGAEALDLAGTEVLWPKELGGGALSLKAKATTPRVAGAGEPAFSLRQMLEFRWQPTLDGAELTEEEIAALAEAKRPFLWLRGRWVRVDRQLLDRLRRRGPRTLGAAEALAAALSGELAVDDEQVEFVPDERIGRLAELLAGVGAATDITAPPDLAATLRPYQQRGLAWLAQLTGLGLGGCLADDMGLGKTVQLIAVHLHRRSLRLGPTLVVCPTTLLGTWQRELHRFAPTTPVRRYHGGARHLSDLAPDEVVLTTYGVVRRDSAELADTRWGLVVADEAQHAKNPLARTARALRTIPGAARIALTGTPVENHLSELWSILDWTTPGLLGPLERFRQKVAVPIERYRDPAATERLARVTAPFLLRRRKSDPGIAPELPPKTESDVVVGLTTEQATLYKAVVTEVMAEIQESEGVARRGLVLALLTALKQVCNHPAQYLHESGPLPGRSGKLAALDDLLDVILAEGESVLIFSQYVEMCRLLQDHLDRRGVRNLFLHGGITARKREHLVAEFQAGAAPVFLLSLKAGGVGLTLTRATHVVHFDRWWNPAVENQATDRAYRIGQDRPVQVHRLVTEGTLEDRIAAVIEAKRELADSVVGSGESWIADLSDNELADLVALGSTP</sequence>
<keyword evidence="5" id="KW-0347">Helicase</keyword>
<dbReference type="Gene3D" id="3.40.50.10810">
    <property type="entry name" value="Tandem AAA-ATPase domain"/>
    <property type="match status" value="1"/>
</dbReference>
<keyword evidence="5" id="KW-0547">Nucleotide-binding</keyword>
<feature type="compositionally biased region" description="Acidic residues" evidence="2">
    <location>
        <begin position="276"/>
        <end position="289"/>
    </location>
</feature>
<dbReference type="InterPro" id="IPR000330">
    <property type="entry name" value="SNF2_N"/>
</dbReference>
<dbReference type="GO" id="GO:0015616">
    <property type="term" value="F:DNA translocase activity"/>
    <property type="evidence" value="ECO:0007669"/>
    <property type="project" value="TreeGrafter"/>
</dbReference>
<dbReference type="CDD" id="cd18793">
    <property type="entry name" value="SF2_C_SNF"/>
    <property type="match status" value="1"/>
</dbReference>
<keyword evidence="5" id="KW-0067">ATP-binding</keyword>
<feature type="domain" description="Helicase ATP-binding" evidence="3">
    <location>
        <begin position="563"/>
        <end position="719"/>
    </location>
</feature>
<dbReference type="GO" id="GO:0005524">
    <property type="term" value="F:ATP binding"/>
    <property type="evidence" value="ECO:0007669"/>
    <property type="project" value="InterPro"/>
</dbReference>
<feature type="domain" description="Helicase C-terminal" evidence="4">
    <location>
        <begin position="845"/>
        <end position="999"/>
    </location>
</feature>
<dbReference type="Pfam" id="PF00271">
    <property type="entry name" value="Helicase_C"/>
    <property type="match status" value="1"/>
</dbReference>
<dbReference type="InterPro" id="IPR049730">
    <property type="entry name" value="SNF2/RAD54-like_C"/>
</dbReference>
<feature type="region of interest" description="Disordered" evidence="2">
    <location>
        <begin position="196"/>
        <end position="238"/>
    </location>
</feature>
<protein>
    <submittedName>
        <fullName evidence="5">Superfamily II DNA or RNA helicase, SNF2 family</fullName>
    </submittedName>
</protein>
<organism evidence="5 6">
    <name type="scientific">Actinopolymorpha cephalotaxi</name>
    <dbReference type="NCBI Taxonomy" id="504797"/>
    <lineage>
        <taxon>Bacteria</taxon>
        <taxon>Bacillati</taxon>
        <taxon>Actinomycetota</taxon>
        <taxon>Actinomycetes</taxon>
        <taxon>Propionibacteriales</taxon>
        <taxon>Actinopolymorphaceae</taxon>
        <taxon>Actinopolymorpha</taxon>
    </lineage>
</organism>
<dbReference type="Gene3D" id="3.40.50.300">
    <property type="entry name" value="P-loop containing nucleotide triphosphate hydrolases"/>
    <property type="match status" value="1"/>
</dbReference>
<dbReference type="PANTHER" id="PTHR45629:SF7">
    <property type="entry name" value="DNA EXCISION REPAIR PROTEIN ERCC-6-RELATED"/>
    <property type="match status" value="1"/>
</dbReference>
<dbReference type="FunFam" id="3.40.50.10810:FF:000031">
    <property type="entry name" value="Helicase, SNF2/RAD54 family"/>
    <property type="match status" value="1"/>
</dbReference>
<dbReference type="PROSITE" id="PS51192">
    <property type="entry name" value="HELICASE_ATP_BIND_1"/>
    <property type="match status" value="1"/>
</dbReference>
<feature type="region of interest" description="Disordered" evidence="2">
    <location>
        <begin position="40"/>
        <end position="62"/>
    </location>
</feature>
<feature type="compositionally biased region" description="Basic and acidic residues" evidence="2">
    <location>
        <begin position="293"/>
        <end position="304"/>
    </location>
</feature>
<evidence type="ECO:0000256" key="2">
    <source>
        <dbReference type="SAM" id="MobiDB-lite"/>
    </source>
</evidence>
<dbReference type="FunFam" id="3.40.50.300:FF:000533">
    <property type="entry name" value="Helicase, Snf2 family"/>
    <property type="match status" value="1"/>
</dbReference>
<evidence type="ECO:0000259" key="4">
    <source>
        <dbReference type="PROSITE" id="PS51194"/>
    </source>
</evidence>
<feature type="compositionally biased region" description="Polar residues" evidence="2">
    <location>
        <begin position="214"/>
        <end position="223"/>
    </location>
</feature>
<reference evidence="5 6" key="1">
    <citation type="submission" date="2016-10" db="EMBL/GenBank/DDBJ databases">
        <authorList>
            <person name="de Groot N.N."/>
        </authorList>
    </citation>
    <scope>NUCLEOTIDE SEQUENCE [LARGE SCALE GENOMIC DNA]</scope>
    <source>
        <strain evidence="5 6">CPCC 202808</strain>
    </source>
</reference>
<keyword evidence="1" id="KW-0378">Hydrolase</keyword>
<dbReference type="GO" id="GO:0016787">
    <property type="term" value="F:hydrolase activity"/>
    <property type="evidence" value="ECO:0007669"/>
    <property type="project" value="UniProtKB-KW"/>
</dbReference>
<dbReference type="Pfam" id="PF12419">
    <property type="entry name" value="DUF3670"/>
    <property type="match status" value="1"/>
</dbReference>
<gene>
    <name evidence="5" type="ORF">SAMN05421678_106195</name>
</gene>
<dbReference type="SMART" id="SM00490">
    <property type="entry name" value="HELICc"/>
    <property type="match status" value="1"/>
</dbReference>
<dbReference type="STRING" id="504797.SAMN05421678_106195"/>
<dbReference type="EMBL" id="FOOI01000006">
    <property type="protein sequence ID" value="SFG51012.1"/>
    <property type="molecule type" value="Genomic_DNA"/>
</dbReference>
<dbReference type="InterPro" id="IPR027417">
    <property type="entry name" value="P-loop_NTPase"/>
</dbReference>
<feature type="compositionally biased region" description="Low complexity" evidence="2">
    <location>
        <begin position="202"/>
        <end position="212"/>
    </location>
</feature>
<dbReference type="InterPro" id="IPR050496">
    <property type="entry name" value="SNF2_RAD54_helicase_repair"/>
</dbReference>
<dbReference type="InterPro" id="IPR022138">
    <property type="entry name" value="DUF3670"/>
</dbReference>
<dbReference type="PANTHER" id="PTHR45629">
    <property type="entry name" value="SNF2/RAD54 FAMILY MEMBER"/>
    <property type="match status" value="1"/>
</dbReference>
<dbReference type="InterPro" id="IPR001650">
    <property type="entry name" value="Helicase_C-like"/>
</dbReference>
<feature type="region of interest" description="Disordered" evidence="2">
    <location>
        <begin position="274"/>
        <end position="315"/>
    </location>
</feature>
<dbReference type="Proteomes" id="UP000199052">
    <property type="component" value="Unassembled WGS sequence"/>
</dbReference>
<name>A0A1I2SDT6_9ACTN</name>
<evidence type="ECO:0000313" key="6">
    <source>
        <dbReference type="Proteomes" id="UP000199052"/>
    </source>
</evidence>
<proteinExistence type="predicted"/>
<evidence type="ECO:0000259" key="3">
    <source>
        <dbReference type="PROSITE" id="PS51192"/>
    </source>
</evidence>
<dbReference type="InterPro" id="IPR014001">
    <property type="entry name" value="Helicase_ATP-bd"/>
</dbReference>
<evidence type="ECO:0000256" key="1">
    <source>
        <dbReference type="ARBA" id="ARBA00022801"/>
    </source>
</evidence>
<dbReference type="SUPFAM" id="SSF52540">
    <property type="entry name" value="P-loop containing nucleoside triphosphate hydrolases"/>
    <property type="match status" value="2"/>
</dbReference>
<dbReference type="GO" id="GO:0004386">
    <property type="term" value="F:helicase activity"/>
    <property type="evidence" value="ECO:0007669"/>
    <property type="project" value="UniProtKB-KW"/>
</dbReference>
<dbReference type="PROSITE" id="PS51194">
    <property type="entry name" value="HELICASE_CTER"/>
    <property type="match status" value="1"/>
</dbReference>
<dbReference type="Pfam" id="PF00176">
    <property type="entry name" value="SNF2-rel_dom"/>
    <property type="match status" value="1"/>
</dbReference>
<accession>A0A1I2SDT6</accession>
<dbReference type="InterPro" id="IPR038718">
    <property type="entry name" value="SNF2-like_sf"/>
</dbReference>